<evidence type="ECO:0000313" key="1">
    <source>
        <dbReference type="EMBL" id="MCE8050724.1"/>
    </source>
</evidence>
<evidence type="ECO:0000313" key="2">
    <source>
        <dbReference type="Proteomes" id="UP001320178"/>
    </source>
</evidence>
<gene>
    <name evidence="1" type="ORF">HOP61_05410</name>
</gene>
<proteinExistence type="predicted"/>
<dbReference type="SUPFAM" id="SSF53474">
    <property type="entry name" value="alpha/beta-Hydrolases"/>
    <property type="match status" value="1"/>
</dbReference>
<dbReference type="AlphaFoldDB" id="A0AAW4YPC8"/>
<dbReference type="Proteomes" id="UP001320178">
    <property type="component" value="Unassembled WGS sequence"/>
</dbReference>
<comment type="caution">
    <text evidence="1">The sequence shown here is derived from an EMBL/GenBank/DDBJ whole genome shotgun (WGS) entry which is preliminary data.</text>
</comment>
<dbReference type="PROSITE" id="PS51257">
    <property type="entry name" value="PROKAR_LIPOPROTEIN"/>
    <property type="match status" value="1"/>
</dbReference>
<dbReference type="EMBL" id="JABFTS010000002">
    <property type="protein sequence ID" value="MCE8050724.1"/>
    <property type="molecule type" value="Genomic_DNA"/>
</dbReference>
<name>A0AAW4YPC8_9GAMM</name>
<reference evidence="1" key="1">
    <citation type="submission" date="2020-05" db="EMBL/GenBank/DDBJ databases">
        <authorList>
            <person name="Wang L."/>
            <person name="Shao Z."/>
        </authorList>
    </citation>
    <scope>NUCLEOTIDE SEQUENCE</scope>
    <source>
        <strain evidence="1">MCCC 1A05776</strain>
    </source>
</reference>
<protein>
    <recommendedName>
        <fullName evidence="3">Alpha/beta hydrolase</fullName>
    </recommendedName>
</protein>
<organism evidence="1 2">
    <name type="scientific">Billgrantia desiderata</name>
    <dbReference type="NCBI Taxonomy" id="52021"/>
    <lineage>
        <taxon>Bacteria</taxon>
        <taxon>Pseudomonadati</taxon>
        <taxon>Pseudomonadota</taxon>
        <taxon>Gammaproteobacteria</taxon>
        <taxon>Oceanospirillales</taxon>
        <taxon>Halomonadaceae</taxon>
        <taxon>Billgrantia</taxon>
    </lineage>
</organism>
<accession>A0AAW4YPC8</accession>
<sequence>MKNASSSTSAAWAVRLPFRLVWLVSVLLSLAACATQPGADARIQAGHTALHKAGFIRADIDPALLTQAWVRNTARTAEPETPWHIYIEGDGLAWQSRGRPSANPTPITPVALHLATQDPSPRVAYLGRPCQFFAPLPGRCHHADWTQDRYAPRQAERLLQAMQVFSPESPVIFIGYSGGAHLAVQLSARYPHTEGIVTVAGNLDNDEFSRFHRIAQHNAAETSPTSLPIWSLSGKRDDIIPPALAERMLQRVATNPSCRYHEIDELAEHSGPWQLEWERILPHLEQCSTPH</sequence>
<dbReference type="Gene3D" id="3.40.50.1820">
    <property type="entry name" value="alpha/beta hydrolase"/>
    <property type="match status" value="1"/>
</dbReference>
<dbReference type="InterPro" id="IPR029058">
    <property type="entry name" value="AB_hydrolase_fold"/>
</dbReference>
<reference evidence="1" key="2">
    <citation type="journal article" date="2021" name="Front. Microbiol.">
        <title>Aerobic Denitrification and Heterotrophic Sulfur Oxidation in the Genus Halomonas Revealed by Six Novel Species Characterizations and Genome-Based Analysis.</title>
        <authorList>
            <person name="Wang L."/>
            <person name="Shao Z."/>
        </authorList>
    </citation>
    <scope>NUCLEOTIDE SEQUENCE</scope>
    <source>
        <strain evidence="1">MCCC 1A05776</strain>
    </source>
</reference>
<evidence type="ECO:0008006" key="3">
    <source>
        <dbReference type="Google" id="ProtNLM"/>
    </source>
</evidence>
<dbReference type="RefSeq" id="WP_234238832.1">
    <property type="nucleotide sequence ID" value="NZ_JABFTS010000002.1"/>
</dbReference>